<dbReference type="AlphaFoldDB" id="A0A1H9UFZ9"/>
<name>A0A1H9UFZ9_9LACT</name>
<dbReference type="PROSITE" id="PS51257">
    <property type="entry name" value="PROKAR_LIPOPROTEIN"/>
    <property type="match status" value="1"/>
</dbReference>
<keyword evidence="3" id="KW-1185">Reference proteome</keyword>
<reference evidence="2 3" key="1">
    <citation type="submission" date="2016-10" db="EMBL/GenBank/DDBJ databases">
        <authorList>
            <person name="de Groot N.N."/>
        </authorList>
    </citation>
    <scope>NUCLEOTIDE SEQUENCE [LARGE SCALE GENOMIC DNA]</scope>
    <source>
        <strain evidence="2 3">DSM 13760</strain>
    </source>
</reference>
<dbReference type="EMBL" id="FOHA01000029">
    <property type="protein sequence ID" value="SES08365.1"/>
    <property type="molecule type" value="Genomic_DNA"/>
</dbReference>
<sequence length="236" mass="25732">MKKNALYLLLVCSFGMILTGCGKSNNETSDSKKESTQSSESTKKVKKEKKDEKDEKEVTKDEENSANTPTISEEKGLAMWDVSYHAEYTEITGKTAPGAQIYMTSLSNPEQNGGLFTADANGNFTAMAPPAGLVRLVAYLNDEESEAFDIEIPAASGDFVISQIVYDIQNNTVTGKTEPNAQVIVTTPDNPEQNAGIFMADGNGNFTVISPHHERIRIIAYLGDKQSEPYNMTIGQ</sequence>
<proteinExistence type="predicted"/>
<dbReference type="RefSeq" id="WP_092654192.1">
    <property type="nucleotide sequence ID" value="NZ_FOHA01000029.1"/>
</dbReference>
<evidence type="ECO:0000313" key="2">
    <source>
        <dbReference type="EMBL" id="SES08365.1"/>
    </source>
</evidence>
<evidence type="ECO:0000256" key="1">
    <source>
        <dbReference type="SAM" id="MobiDB-lite"/>
    </source>
</evidence>
<accession>A0A1H9UFZ9</accession>
<feature type="region of interest" description="Disordered" evidence="1">
    <location>
        <begin position="23"/>
        <end position="72"/>
    </location>
</feature>
<gene>
    <name evidence="2" type="ORF">SAMN04488559_12920</name>
</gene>
<feature type="compositionally biased region" description="Basic and acidic residues" evidence="1">
    <location>
        <begin position="48"/>
        <end position="63"/>
    </location>
</feature>
<organism evidence="2 3">
    <name type="scientific">Isobaculum melis</name>
    <dbReference type="NCBI Taxonomy" id="142588"/>
    <lineage>
        <taxon>Bacteria</taxon>
        <taxon>Bacillati</taxon>
        <taxon>Bacillota</taxon>
        <taxon>Bacilli</taxon>
        <taxon>Lactobacillales</taxon>
        <taxon>Carnobacteriaceae</taxon>
        <taxon>Isobaculum</taxon>
    </lineage>
</organism>
<evidence type="ECO:0000313" key="3">
    <source>
        <dbReference type="Proteomes" id="UP000198948"/>
    </source>
</evidence>
<protein>
    <submittedName>
        <fullName evidence="2">Uncharacterized protein</fullName>
    </submittedName>
</protein>
<dbReference type="Proteomes" id="UP000198948">
    <property type="component" value="Unassembled WGS sequence"/>
</dbReference>